<evidence type="ECO:0000256" key="2">
    <source>
        <dbReference type="ARBA" id="ARBA00023012"/>
    </source>
</evidence>
<dbReference type="InterPro" id="IPR001867">
    <property type="entry name" value="OmpR/PhoB-type_DNA-bd"/>
</dbReference>
<keyword evidence="2" id="KW-0902">Two-component regulatory system</keyword>
<dbReference type="PANTHER" id="PTHR48111">
    <property type="entry name" value="REGULATOR OF RPOS"/>
    <property type="match status" value="1"/>
</dbReference>
<evidence type="ECO:0000259" key="7">
    <source>
        <dbReference type="PROSITE" id="PS51755"/>
    </source>
</evidence>
<evidence type="ECO:0000256" key="1">
    <source>
        <dbReference type="ARBA" id="ARBA00022553"/>
    </source>
</evidence>
<evidence type="ECO:0000313" key="8">
    <source>
        <dbReference type="EMBL" id="PWG79919.1"/>
    </source>
</evidence>
<evidence type="ECO:0000256" key="4">
    <source>
        <dbReference type="PROSITE-ProRule" id="PRU00169"/>
    </source>
</evidence>
<dbReference type="SUPFAM" id="SSF46894">
    <property type="entry name" value="C-terminal effector domain of the bipartite response regulators"/>
    <property type="match status" value="1"/>
</dbReference>
<feature type="domain" description="Response regulatory" evidence="6">
    <location>
        <begin position="4"/>
        <end position="120"/>
    </location>
</feature>
<accession>A0A2U2PFL1</accession>
<keyword evidence="3 5" id="KW-0238">DNA-binding</keyword>
<dbReference type="CDD" id="cd00383">
    <property type="entry name" value="trans_reg_C"/>
    <property type="match status" value="1"/>
</dbReference>
<dbReference type="OrthoDB" id="9790442at2"/>
<dbReference type="InterPro" id="IPR011006">
    <property type="entry name" value="CheY-like_superfamily"/>
</dbReference>
<dbReference type="InterPro" id="IPR039420">
    <property type="entry name" value="WalR-like"/>
</dbReference>
<feature type="modified residue" description="4-aspartylphosphate" evidence="4">
    <location>
        <position position="55"/>
    </location>
</feature>
<dbReference type="AlphaFoldDB" id="A0A2U2PFL1"/>
<dbReference type="EMBL" id="QEAS01000011">
    <property type="protein sequence ID" value="PWG79919.1"/>
    <property type="molecule type" value="Genomic_DNA"/>
</dbReference>
<dbReference type="InterPro" id="IPR016032">
    <property type="entry name" value="Sig_transdc_resp-reg_C-effctor"/>
</dbReference>
<dbReference type="PROSITE" id="PS50110">
    <property type="entry name" value="RESPONSE_REGULATORY"/>
    <property type="match status" value="1"/>
</dbReference>
<dbReference type="SUPFAM" id="SSF52172">
    <property type="entry name" value="CheY-like"/>
    <property type="match status" value="1"/>
</dbReference>
<dbReference type="GO" id="GO:0006355">
    <property type="term" value="P:regulation of DNA-templated transcription"/>
    <property type="evidence" value="ECO:0007669"/>
    <property type="project" value="InterPro"/>
</dbReference>
<dbReference type="Gene3D" id="3.40.50.2300">
    <property type="match status" value="1"/>
</dbReference>
<dbReference type="Pfam" id="PF00486">
    <property type="entry name" value="Trans_reg_C"/>
    <property type="match status" value="1"/>
</dbReference>
<dbReference type="Proteomes" id="UP000245647">
    <property type="component" value="Unassembled WGS sequence"/>
</dbReference>
<dbReference type="RefSeq" id="WP_109416436.1">
    <property type="nucleotide sequence ID" value="NZ_QEAS01000011.1"/>
</dbReference>
<dbReference type="CDD" id="cd17574">
    <property type="entry name" value="REC_OmpR"/>
    <property type="match status" value="1"/>
</dbReference>
<dbReference type="SMART" id="SM00862">
    <property type="entry name" value="Trans_reg_C"/>
    <property type="match status" value="1"/>
</dbReference>
<evidence type="ECO:0000313" key="9">
    <source>
        <dbReference type="Proteomes" id="UP000245647"/>
    </source>
</evidence>
<proteinExistence type="predicted"/>
<dbReference type="SMART" id="SM00448">
    <property type="entry name" value="REC"/>
    <property type="match status" value="1"/>
</dbReference>
<evidence type="ECO:0000256" key="3">
    <source>
        <dbReference type="ARBA" id="ARBA00023125"/>
    </source>
</evidence>
<evidence type="ECO:0000256" key="5">
    <source>
        <dbReference type="PROSITE-ProRule" id="PRU01091"/>
    </source>
</evidence>
<dbReference type="PROSITE" id="PS51755">
    <property type="entry name" value="OMPR_PHOB"/>
    <property type="match status" value="1"/>
</dbReference>
<dbReference type="PANTHER" id="PTHR48111:SF40">
    <property type="entry name" value="PHOSPHATE REGULON TRANSCRIPTIONAL REGULATORY PROTEIN PHOB"/>
    <property type="match status" value="1"/>
</dbReference>
<comment type="caution">
    <text evidence="8">The sequence shown here is derived from an EMBL/GenBank/DDBJ whole genome shotgun (WGS) entry which is preliminary data.</text>
</comment>
<organism evidence="8 9">
    <name type="scientific">Pararcticibacter amylolyticus</name>
    <dbReference type="NCBI Taxonomy" id="2173175"/>
    <lineage>
        <taxon>Bacteria</taxon>
        <taxon>Pseudomonadati</taxon>
        <taxon>Bacteroidota</taxon>
        <taxon>Sphingobacteriia</taxon>
        <taxon>Sphingobacteriales</taxon>
        <taxon>Sphingobacteriaceae</taxon>
        <taxon>Pararcticibacter</taxon>
    </lineage>
</organism>
<dbReference type="GO" id="GO:0032993">
    <property type="term" value="C:protein-DNA complex"/>
    <property type="evidence" value="ECO:0007669"/>
    <property type="project" value="TreeGrafter"/>
</dbReference>
<sequence length="244" mass="28150">MITKVLYVEDEADLGNVTQQYLELMDFEVTWFTAARPALSFFEKHSSDYQVVILDIQLPDMNGFDLAEQLLAVDPSAYLIFLTSRKEKEQRLQGLKIGAVDYITKPFDADELVLKVRNMVKHRGKLPAVVPVETKRSAEEISFGDMRLRKSRLTLSLSDNRTVSLTQREAELIEYFCRRPNEIIRREDILKDLWGDDSYFLGRSLDVFISRLRKLFRESDTVRIENVHGVGFVFTVDASSGKLM</sequence>
<dbReference type="GO" id="GO:0000156">
    <property type="term" value="F:phosphorelay response regulator activity"/>
    <property type="evidence" value="ECO:0007669"/>
    <property type="project" value="TreeGrafter"/>
</dbReference>
<gene>
    <name evidence="8" type="ORF">DDR33_14050</name>
</gene>
<keyword evidence="1 4" id="KW-0597">Phosphoprotein</keyword>
<dbReference type="Pfam" id="PF00072">
    <property type="entry name" value="Response_reg"/>
    <property type="match status" value="1"/>
</dbReference>
<dbReference type="GO" id="GO:0000976">
    <property type="term" value="F:transcription cis-regulatory region binding"/>
    <property type="evidence" value="ECO:0007669"/>
    <property type="project" value="TreeGrafter"/>
</dbReference>
<feature type="domain" description="OmpR/PhoB-type" evidence="7">
    <location>
        <begin position="138"/>
        <end position="236"/>
    </location>
</feature>
<dbReference type="InterPro" id="IPR001789">
    <property type="entry name" value="Sig_transdc_resp-reg_receiver"/>
</dbReference>
<name>A0A2U2PFL1_9SPHI</name>
<reference evidence="8 9" key="1">
    <citation type="submission" date="2018-04" db="EMBL/GenBank/DDBJ databases">
        <title>Pedobacter chongqingensis sp. nov., isolated from a rottenly hemp rope.</title>
        <authorList>
            <person name="Cai Y."/>
        </authorList>
    </citation>
    <scope>NUCLEOTIDE SEQUENCE [LARGE SCALE GENOMIC DNA]</scope>
    <source>
        <strain evidence="8 9">FJ4-8</strain>
    </source>
</reference>
<keyword evidence="9" id="KW-1185">Reference proteome</keyword>
<evidence type="ECO:0000259" key="6">
    <source>
        <dbReference type="PROSITE" id="PS50110"/>
    </source>
</evidence>
<dbReference type="Gene3D" id="1.10.10.10">
    <property type="entry name" value="Winged helix-like DNA-binding domain superfamily/Winged helix DNA-binding domain"/>
    <property type="match status" value="1"/>
</dbReference>
<dbReference type="InterPro" id="IPR036388">
    <property type="entry name" value="WH-like_DNA-bd_sf"/>
</dbReference>
<feature type="DNA-binding region" description="OmpR/PhoB-type" evidence="5">
    <location>
        <begin position="138"/>
        <end position="236"/>
    </location>
</feature>
<protein>
    <submittedName>
        <fullName evidence="8">DNA-binding response regulator</fullName>
    </submittedName>
</protein>
<dbReference type="GO" id="GO:0005829">
    <property type="term" value="C:cytosol"/>
    <property type="evidence" value="ECO:0007669"/>
    <property type="project" value="TreeGrafter"/>
</dbReference>